<evidence type="ECO:0000256" key="1">
    <source>
        <dbReference type="SAM" id="MobiDB-lite"/>
    </source>
</evidence>
<evidence type="ECO:0000313" key="2">
    <source>
        <dbReference type="EMBL" id="TQL66805.1"/>
    </source>
</evidence>
<protein>
    <submittedName>
        <fullName evidence="2">Uncharacterized protein DUF4393</fullName>
    </submittedName>
</protein>
<sequence length="343" mass="36425">MKTLHINPEPGPARAPTEPAELAGPTGPTGPGRPSEPAEELVDGREGMHHLPTPAPSGGLVDEARDALPGLLRISAVTVAHTAGWGLKTYARSVGRVAKAVVDPNEAVRLSEDVASNARQVTGFAKRVATGNPITGLLERYALPAAENARTAMEGRAARVNGAAPAASPERLRRTGEELLRRSRDVWDDNERHPAFVAILNELAPDEARVLVLMLKEGPQPAVDVVEGGLFGALRGSRTVAHGLTMIGPQASVRFPSLVPQYLDNLTRLGLVRQSEDPVADLVRYQVVEAQPDVLEAVHSTGGTRIKRRSILLTPFGQDFARACFAGGDALDELPVHHAPPDA</sequence>
<comment type="caution">
    <text evidence="2">The sequence shown here is derived from an EMBL/GenBank/DDBJ whole genome shotgun (WGS) entry which is preliminary data.</text>
</comment>
<evidence type="ECO:0000313" key="3">
    <source>
        <dbReference type="Proteomes" id="UP000320209"/>
    </source>
</evidence>
<dbReference type="OrthoDB" id="3761621at2"/>
<dbReference type="InterPro" id="IPR025506">
    <property type="entry name" value="Abi_alpha"/>
</dbReference>
<dbReference type="Pfam" id="PF14337">
    <property type="entry name" value="Abi_alpha"/>
    <property type="match status" value="1"/>
</dbReference>
<dbReference type="AlphaFoldDB" id="A0A543A2J1"/>
<reference evidence="2 3" key="1">
    <citation type="submission" date="2019-06" db="EMBL/GenBank/DDBJ databases">
        <title>Sequencing the genomes of 1000 actinobacteria strains.</title>
        <authorList>
            <person name="Klenk H.-P."/>
        </authorList>
    </citation>
    <scope>NUCLEOTIDE SEQUENCE [LARGE SCALE GENOMIC DNA]</scope>
    <source>
        <strain evidence="2 3">DSM 25218</strain>
    </source>
</reference>
<dbReference type="Gene3D" id="3.30.110.190">
    <property type="match status" value="1"/>
</dbReference>
<gene>
    <name evidence="2" type="ORF">FB381_0671</name>
</gene>
<dbReference type="Proteomes" id="UP000320209">
    <property type="component" value="Unassembled WGS sequence"/>
</dbReference>
<dbReference type="EMBL" id="VFOV01000001">
    <property type="protein sequence ID" value="TQL66805.1"/>
    <property type="molecule type" value="Genomic_DNA"/>
</dbReference>
<dbReference type="RefSeq" id="WP_141778971.1">
    <property type="nucleotide sequence ID" value="NZ_VFOV01000001.1"/>
</dbReference>
<name>A0A543A2J1_9ACTN</name>
<feature type="region of interest" description="Disordered" evidence="1">
    <location>
        <begin position="1"/>
        <end position="59"/>
    </location>
</feature>
<organism evidence="2 3">
    <name type="scientific">Nocardioides albertanoniae</name>
    <dbReference type="NCBI Taxonomy" id="1175486"/>
    <lineage>
        <taxon>Bacteria</taxon>
        <taxon>Bacillati</taxon>
        <taxon>Actinomycetota</taxon>
        <taxon>Actinomycetes</taxon>
        <taxon>Propionibacteriales</taxon>
        <taxon>Nocardioidaceae</taxon>
        <taxon>Nocardioides</taxon>
    </lineage>
</organism>
<proteinExistence type="predicted"/>
<accession>A0A543A2J1</accession>
<keyword evidence="3" id="KW-1185">Reference proteome</keyword>